<accession>A0A8S3XT63</accession>
<gene>
    <name evidence="2" type="ORF">PAPOLLO_LOCUS21068</name>
</gene>
<dbReference type="AlphaFoldDB" id="A0A8S3XT63"/>
<evidence type="ECO:0000313" key="3">
    <source>
        <dbReference type="Proteomes" id="UP000691718"/>
    </source>
</evidence>
<organism evidence="2 3">
    <name type="scientific">Parnassius apollo</name>
    <name type="common">Apollo butterfly</name>
    <name type="synonym">Papilio apollo</name>
    <dbReference type="NCBI Taxonomy" id="110799"/>
    <lineage>
        <taxon>Eukaryota</taxon>
        <taxon>Metazoa</taxon>
        <taxon>Ecdysozoa</taxon>
        <taxon>Arthropoda</taxon>
        <taxon>Hexapoda</taxon>
        <taxon>Insecta</taxon>
        <taxon>Pterygota</taxon>
        <taxon>Neoptera</taxon>
        <taxon>Endopterygota</taxon>
        <taxon>Lepidoptera</taxon>
        <taxon>Glossata</taxon>
        <taxon>Ditrysia</taxon>
        <taxon>Papilionoidea</taxon>
        <taxon>Papilionidae</taxon>
        <taxon>Parnassiinae</taxon>
        <taxon>Parnassini</taxon>
        <taxon>Parnassius</taxon>
        <taxon>Parnassius</taxon>
    </lineage>
</organism>
<protein>
    <submittedName>
        <fullName evidence="2">(apollo) hypothetical protein</fullName>
    </submittedName>
</protein>
<comment type="caution">
    <text evidence="2">The sequence shown here is derived from an EMBL/GenBank/DDBJ whole genome shotgun (WGS) entry which is preliminary data.</text>
</comment>
<proteinExistence type="predicted"/>
<sequence length="68" mass="7740">MNFSVFDMEDKQSSIYKANINYEENHSSEDEDDEDPEYGEVGLPPVFLSRSETMFLGEEADEVPPTGM</sequence>
<evidence type="ECO:0000256" key="1">
    <source>
        <dbReference type="SAM" id="MobiDB-lite"/>
    </source>
</evidence>
<feature type="compositionally biased region" description="Acidic residues" evidence="1">
    <location>
        <begin position="29"/>
        <end position="38"/>
    </location>
</feature>
<keyword evidence="3" id="KW-1185">Reference proteome</keyword>
<feature type="region of interest" description="Disordered" evidence="1">
    <location>
        <begin position="21"/>
        <end position="44"/>
    </location>
</feature>
<dbReference type="EMBL" id="CAJQZP010001303">
    <property type="protein sequence ID" value="CAG5037356.1"/>
    <property type="molecule type" value="Genomic_DNA"/>
</dbReference>
<reference evidence="2" key="1">
    <citation type="submission" date="2021-04" db="EMBL/GenBank/DDBJ databases">
        <authorList>
            <person name="Tunstrom K."/>
        </authorList>
    </citation>
    <scope>NUCLEOTIDE SEQUENCE</scope>
</reference>
<name>A0A8S3XT63_PARAO</name>
<dbReference type="Proteomes" id="UP000691718">
    <property type="component" value="Unassembled WGS sequence"/>
</dbReference>
<evidence type="ECO:0000313" key="2">
    <source>
        <dbReference type="EMBL" id="CAG5037356.1"/>
    </source>
</evidence>